<dbReference type="Proteomes" id="UP000765509">
    <property type="component" value="Unassembled WGS sequence"/>
</dbReference>
<organism evidence="2 3">
    <name type="scientific">Austropuccinia psidii MF-1</name>
    <dbReference type="NCBI Taxonomy" id="1389203"/>
    <lineage>
        <taxon>Eukaryota</taxon>
        <taxon>Fungi</taxon>
        <taxon>Dikarya</taxon>
        <taxon>Basidiomycota</taxon>
        <taxon>Pucciniomycotina</taxon>
        <taxon>Pucciniomycetes</taxon>
        <taxon>Pucciniales</taxon>
        <taxon>Sphaerophragmiaceae</taxon>
        <taxon>Austropuccinia</taxon>
    </lineage>
</organism>
<evidence type="ECO:0000313" key="2">
    <source>
        <dbReference type="EMBL" id="MBW0535810.1"/>
    </source>
</evidence>
<accession>A0A9Q3IE43</accession>
<dbReference type="EMBL" id="AVOT02040569">
    <property type="protein sequence ID" value="MBW0535810.1"/>
    <property type="molecule type" value="Genomic_DNA"/>
</dbReference>
<name>A0A9Q3IE43_9BASI</name>
<keyword evidence="3" id="KW-1185">Reference proteome</keyword>
<dbReference type="AlphaFoldDB" id="A0A9Q3IE43"/>
<evidence type="ECO:0000256" key="1">
    <source>
        <dbReference type="SAM" id="MobiDB-lite"/>
    </source>
</evidence>
<reference evidence="2" key="1">
    <citation type="submission" date="2021-03" db="EMBL/GenBank/DDBJ databases">
        <title>Draft genome sequence of rust myrtle Austropuccinia psidii MF-1, a brazilian biotype.</title>
        <authorList>
            <person name="Quecine M.C."/>
            <person name="Pachon D.M.R."/>
            <person name="Bonatelli M.L."/>
            <person name="Correr F.H."/>
            <person name="Franceschini L.M."/>
            <person name="Leite T.F."/>
            <person name="Margarido G.R.A."/>
            <person name="Almeida C.A."/>
            <person name="Ferrarezi J.A."/>
            <person name="Labate C.A."/>
        </authorList>
    </citation>
    <scope>NUCLEOTIDE SEQUENCE</scope>
    <source>
        <strain evidence="2">MF-1</strain>
    </source>
</reference>
<comment type="caution">
    <text evidence="2">The sequence shown here is derived from an EMBL/GenBank/DDBJ whole genome shotgun (WGS) entry which is preliminary data.</text>
</comment>
<proteinExistence type="predicted"/>
<feature type="region of interest" description="Disordered" evidence="1">
    <location>
        <begin position="79"/>
        <end position="102"/>
    </location>
</feature>
<evidence type="ECO:0000313" key="3">
    <source>
        <dbReference type="Proteomes" id="UP000765509"/>
    </source>
</evidence>
<gene>
    <name evidence="2" type="ORF">O181_075525</name>
</gene>
<sequence length="102" mass="11233">MGHGWSLVGNWDLWCSWPKLVELGPWSKTGSGKPICGLGPTWPWGLVDFPLWPHWISPKGPKGPTDRIPWPVEAIGGLKAPKKPFSPHPLNIRGLDKRPDGG</sequence>
<protein>
    <submittedName>
        <fullName evidence="2">Uncharacterized protein</fullName>
    </submittedName>
</protein>